<feature type="domain" description="HAMP" evidence="14">
    <location>
        <begin position="121"/>
        <end position="174"/>
    </location>
</feature>
<accession>A0ABW6WFL8</accession>
<dbReference type="Gene3D" id="1.10.287.130">
    <property type="match status" value="1"/>
</dbReference>
<evidence type="ECO:0000313" key="15">
    <source>
        <dbReference type="EMBL" id="MFF5290837.1"/>
    </source>
</evidence>
<dbReference type="GO" id="GO:0016301">
    <property type="term" value="F:kinase activity"/>
    <property type="evidence" value="ECO:0007669"/>
    <property type="project" value="UniProtKB-KW"/>
</dbReference>
<evidence type="ECO:0000259" key="13">
    <source>
        <dbReference type="PROSITE" id="PS50109"/>
    </source>
</evidence>
<keyword evidence="10" id="KW-0902">Two-component regulatory system</keyword>
<name>A0ABW6WFL8_9ACTN</name>
<dbReference type="InterPro" id="IPR003594">
    <property type="entry name" value="HATPase_dom"/>
</dbReference>
<dbReference type="PROSITE" id="PS51257">
    <property type="entry name" value="PROKAR_LIPOPROTEIN"/>
    <property type="match status" value="1"/>
</dbReference>
<dbReference type="Pfam" id="PF00512">
    <property type="entry name" value="HisKA"/>
    <property type="match status" value="1"/>
</dbReference>
<dbReference type="SMART" id="SM00388">
    <property type="entry name" value="HisKA"/>
    <property type="match status" value="1"/>
</dbReference>
<dbReference type="PROSITE" id="PS50885">
    <property type="entry name" value="HAMP"/>
    <property type="match status" value="1"/>
</dbReference>
<comment type="catalytic activity">
    <reaction evidence="1">
        <text>ATP + protein L-histidine = ADP + protein N-phospho-L-histidine.</text>
        <dbReference type="EC" id="2.7.13.3"/>
    </reaction>
</comment>
<keyword evidence="16" id="KW-1185">Reference proteome</keyword>
<dbReference type="Pfam" id="PF00672">
    <property type="entry name" value="HAMP"/>
    <property type="match status" value="1"/>
</dbReference>
<evidence type="ECO:0000256" key="2">
    <source>
        <dbReference type="ARBA" id="ARBA00004141"/>
    </source>
</evidence>
<proteinExistence type="predicted"/>
<dbReference type="CDD" id="cd00082">
    <property type="entry name" value="HisKA"/>
    <property type="match status" value="1"/>
</dbReference>
<evidence type="ECO:0000256" key="11">
    <source>
        <dbReference type="ARBA" id="ARBA00023136"/>
    </source>
</evidence>
<dbReference type="SUPFAM" id="SSF47384">
    <property type="entry name" value="Homodimeric domain of signal transducing histidine kinase"/>
    <property type="match status" value="1"/>
</dbReference>
<dbReference type="InterPro" id="IPR036890">
    <property type="entry name" value="HATPase_C_sf"/>
</dbReference>
<dbReference type="InterPro" id="IPR003661">
    <property type="entry name" value="HisK_dim/P_dom"/>
</dbReference>
<dbReference type="InterPro" id="IPR005467">
    <property type="entry name" value="His_kinase_dom"/>
</dbReference>
<dbReference type="PROSITE" id="PS50109">
    <property type="entry name" value="HIS_KIN"/>
    <property type="match status" value="1"/>
</dbReference>
<dbReference type="Pfam" id="PF02518">
    <property type="entry name" value="HATPase_c"/>
    <property type="match status" value="1"/>
</dbReference>
<dbReference type="SUPFAM" id="SSF158472">
    <property type="entry name" value="HAMP domain-like"/>
    <property type="match status" value="1"/>
</dbReference>
<keyword evidence="5" id="KW-0597">Phosphoprotein</keyword>
<keyword evidence="9 12" id="KW-1133">Transmembrane helix</keyword>
<evidence type="ECO:0000256" key="7">
    <source>
        <dbReference type="ARBA" id="ARBA00022692"/>
    </source>
</evidence>
<feature type="domain" description="Histidine kinase" evidence="13">
    <location>
        <begin position="182"/>
        <end position="389"/>
    </location>
</feature>
<dbReference type="InterPro" id="IPR004358">
    <property type="entry name" value="Sig_transdc_His_kin-like_C"/>
</dbReference>
<dbReference type="SMART" id="SM00387">
    <property type="entry name" value="HATPase_c"/>
    <property type="match status" value="1"/>
</dbReference>
<dbReference type="PANTHER" id="PTHR45436">
    <property type="entry name" value="SENSOR HISTIDINE KINASE YKOH"/>
    <property type="match status" value="1"/>
</dbReference>
<sequence>MRPRLTVRARLTLLYTGLFLACGVALVAITYGLVAGMPYPTSGNTDPKPGSAEELKTMCHDYLTSPDEKLRTKCTMAYQEGLLAGAKDQRAATLDTLLRYSLLTLGGVTVFAAVAGWFVAGRVLRPVQQITAAARAASEHNLNARVALTGPRDELRELADTFDTMLARLQAAFDSQGRFIADAGHELRTPLTVMRTAVEVVLAKPEPTREELCEMGRDVQAAVAQTERLIAALLTLARNESGLTVREPVDLATVAEDAMDAAATNGVRRHALLDPAGTVGDPVLLERLIVNLVENAARYNVPDGELWVVTGADSRTARVTVANRGPVIPAEQIATLFEPFHRLGGRTADGGLGLGLTIVASIADMHAGTVVAHPRPDGGLTVTVSLPVR</sequence>
<evidence type="ECO:0000256" key="3">
    <source>
        <dbReference type="ARBA" id="ARBA00004236"/>
    </source>
</evidence>
<dbReference type="RefSeq" id="WP_020510169.1">
    <property type="nucleotide sequence ID" value="NZ_JBIAZU010000002.1"/>
</dbReference>
<evidence type="ECO:0000256" key="12">
    <source>
        <dbReference type="SAM" id="Phobius"/>
    </source>
</evidence>
<keyword evidence="6" id="KW-0808">Transferase</keyword>
<protein>
    <recommendedName>
        <fullName evidence="4">histidine kinase</fullName>
        <ecNumber evidence="4">2.7.13.3</ecNumber>
    </recommendedName>
</protein>
<dbReference type="Proteomes" id="UP001602245">
    <property type="component" value="Unassembled WGS sequence"/>
</dbReference>
<feature type="transmembrane region" description="Helical" evidence="12">
    <location>
        <begin position="12"/>
        <end position="34"/>
    </location>
</feature>
<gene>
    <name evidence="15" type="ORF">ACFY35_15435</name>
</gene>
<dbReference type="PANTHER" id="PTHR45436:SF15">
    <property type="entry name" value="SENSOR HISTIDINE KINASE CUSS"/>
    <property type="match status" value="1"/>
</dbReference>
<evidence type="ECO:0000256" key="6">
    <source>
        <dbReference type="ARBA" id="ARBA00022679"/>
    </source>
</evidence>
<keyword evidence="11 12" id="KW-0472">Membrane</keyword>
<dbReference type="InterPro" id="IPR050428">
    <property type="entry name" value="TCS_sensor_his_kinase"/>
</dbReference>
<organism evidence="15 16">
    <name type="scientific">Paractinoplanes globisporus</name>
    <dbReference type="NCBI Taxonomy" id="113565"/>
    <lineage>
        <taxon>Bacteria</taxon>
        <taxon>Bacillati</taxon>
        <taxon>Actinomycetota</taxon>
        <taxon>Actinomycetes</taxon>
        <taxon>Micromonosporales</taxon>
        <taxon>Micromonosporaceae</taxon>
        <taxon>Paractinoplanes</taxon>
    </lineage>
</organism>
<dbReference type="EC" id="2.7.13.3" evidence="4"/>
<evidence type="ECO:0000256" key="1">
    <source>
        <dbReference type="ARBA" id="ARBA00000085"/>
    </source>
</evidence>
<evidence type="ECO:0000256" key="8">
    <source>
        <dbReference type="ARBA" id="ARBA00022777"/>
    </source>
</evidence>
<dbReference type="SMART" id="SM00304">
    <property type="entry name" value="HAMP"/>
    <property type="match status" value="1"/>
</dbReference>
<dbReference type="Gene3D" id="3.30.565.10">
    <property type="entry name" value="Histidine kinase-like ATPase, C-terminal domain"/>
    <property type="match status" value="1"/>
</dbReference>
<comment type="subcellular location">
    <subcellularLocation>
        <location evidence="3">Cell membrane</location>
    </subcellularLocation>
    <subcellularLocation>
        <location evidence="2">Membrane</location>
        <topology evidence="2">Multi-pass membrane protein</topology>
    </subcellularLocation>
</comment>
<evidence type="ECO:0000256" key="10">
    <source>
        <dbReference type="ARBA" id="ARBA00023012"/>
    </source>
</evidence>
<reference evidence="15 16" key="1">
    <citation type="submission" date="2024-10" db="EMBL/GenBank/DDBJ databases">
        <title>The Natural Products Discovery Center: Release of the First 8490 Sequenced Strains for Exploring Actinobacteria Biosynthetic Diversity.</title>
        <authorList>
            <person name="Kalkreuter E."/>
            <person name="Kautsar S.A."/>
            <person name="Yang D."/>
            <person name="Bader C.D."/>
            <person name="Teijaro C.N."/>
            <person name="Fluegel L."/>
            <person name="Davis C.M."/>
            <person name="Simpson J.R."/>
            <person name="Lauterbach L."/>
            <person name="Steele A.D."/>
            <person name="Gui C."/>
            <person name="Meng S."/>
            <person name="Li G."/>
            <person name="Viehrig K."/>
            <person name="Ye F."/>
            <person name="Su P."/>
            <person name="Kiefer A.F."/>
            <person name="Nichols A."/>
            <person name="Cepeda A.J."/>
            <person name="Yan W."/>
            <person name="Fan B."/>
            <person name="Jiang Y."/>
            <person name="Adhikari A."/>
            <person name="Zheng C.-J."/>
            <person name="Schuster L."/>
            <person name="Cowan T.M."/>
            <person name="Smanski M.J."/>
            <person name="Chevrette M.G."/>
            <person name="De Carvalho L.P.S."/>
            <person name="Shen B."/>
        </authorList>
    </citation>
    <scope>NUCLEOTIDE SEQUENCE [LARGE SCALE GENOMIC DNA]</scope>
    <source>
        <strain evidence="15 16">NPDC000087</strain>
    </source>
</reference>
<evidence type="ECO:0000259" key="14">
    <source>
        <dbReference type="PROSITE" id="PS50885"/>
    </source>
</evidence>
<evidence type="ECO:0000313" key="16">
    <source>
        <dbReference type="Proteomes" id="UP001602245"/>
    </source>
</evidence>
<dbReference type="SUPFAM" id="SSF55874">
    <property type="entry name" value="ATPase domain of HSP90 chaperone/DNA topoisomerase II/histidine kinase"/>
    <property type="match status" value="1"/>
</dbReference>
<dbReference type="CDD" id="cd06225">
    <property type="entry name" value="HAMP"/>
    <property type="match status" value="1"/>
</dbReference>
<dbReference type="EMBL" id="JBIAZU010000002">
    <property type="protein sequence ID" value="MFF5290837.1"/>
    <property type="molecule type" value="Genomic_DNA"/>
</dbReference>
<evidence type="ECO:0000256" key="4">
    <source>
        <dbReference type="ARBA" id="ARBA00012438"/>
    </source>
</evidence>
<dbReference type="InterPro" id="IPR036097">
    <property type="entry name" value="HisK_dim/P_sf"/>
</dbReference>
<feature type="transmembrane region" description="Helical" evidence="12">
    <location>
        <begin position="100"/>
        <end position="120"/>
    </location>
</feature>
<dbReference type="InterPro" id="IPR003660">
    <property type="entry name" value="HAMP_dom"/>
</dbReference>
<dbReference type="PRINTS" id="PR00344">
    <property type="entry name" value="BCTRLSENSOR"/>
</dbReference>
<evidence type="ECO:0000256" key="9">
    <source>
        <dbReference type="ARBA" id="ARBA00022989"/>
    </source>
</evidence>
<dbReference type="Gene3D" id="6.10.340.10">
    <property type="match status" value="1"/>
</dbReference>
<keyword evidence="8 15" id="KW-0418">Kinase</keyword>
<keyword evidence="7 12" id="KW-0812">Transmembrane</keyword>
<evidence type="ECO:0000256" key="5">
    <source>
        <dbReference type="ARBA" id="ARBA00022553"/>
    </source>
</evidence>
<comment type="caution">
    <text evidence="15">The sequence shown here is derived from an EMBL/GenBank/DDBJ whole genome shotgun (WGS) entry which is preliminary data.</text>
</comment>